<name>A0A2I3BYD9_VIBAX</name>
<keyword evidence="3" id="KW-0862">Zinc</keyword>
<organism evidence="5 6">
    <name type="scientific">Vibrio alginolyticus (strain ATCC 17749 / DSM 2171 / NBRC 15630 / NCIMB 1903 / NCTC 12160 / XII-53)</name>
    <dbReference type="NCBI Taxonomy" id="1219076"/>
    <lineage>
        <taxon>Bacteria</taxon>
        <taxon>Pseudomonadati</taxon>
        <taxon>Pseudomonadota</taxon>
        <taxon>Gammaproteobacteria</taxon>
        <taxon>Vibrionales</taxon>
        <taxon>Vibrionaceae</taxon>
        <taxon>Vibrio</taxon>
    </lineage>
</organism>
<gene>
    <name evidence="5" type="ORF">N646_0091</name>
</gene>
<evidence type="ECO:0000313" key="6">
    <source>
        <dbReference type="Proteomes" id="UP000016714"/>
    </source>
</evidence>
<dbReference type="AlphaFoldDB" id="A0A2I3BYD9"/>
<reference evidence="5 6" key="1">
    <citation type="journal article" date="2015" name="Genome Announc.">
        <title>Complete genome sequence of Vibrio alginolyticus ATCC 17749.</title>
        <authorList>
            <person name="Liu X.F."/>
            <person name="Cao Y."/>
            <person name="Zhang H.L."/>
            <person name="Chen Y.J."/>
            <person name="Hu C.J."/>
        </authorList>
    </citation>
    <scope>NUCLEOTIDE SEQUENCE [LARGE SCALE GENOMIC DNA]</scope>
    <source>
        <strain evidence="6">ATCC 17749 / DSM 2171 / NBRC 15630 / NCIMB 1903 / NCTC 12160 / XII-53</strain>
    </source>
</reference>
<evidence type="ECO:0000256" key="1">
    <source>
        <dbReference type="ARBA" id="ARBA00022723"/>
    </source>
</evidence>
<proteinExistence type="predicted"/>
<keyword evidence="2" id="KW-0863">Zinc-finger</keyword>
<sequence>MGILMKIFIAKNPAEAHIVCELLKVEQIYCEVRGEGIFGLKGELPFGDDTDPYVWLFDTAQKMKAEEIVKAYRKQSDRHEYQDWQCPKCHEINEGQFGACWQCGYQLGEL</sequence>
<protein>
    <recommendedName>
        <fullName evidence="4">RanBP2-type domain-containing protein</fullName>
    </recommendedName>
</protein>
<dbReference type="HOGENOM" id="CLU_155686_0_0_6"/>
<dbReference type="PROSITE" id="PS01358">
    <property type="entry name" value="ZF_RANBP2_1"/>
    <property type="match status" value="1"/>
</dbReference>
<dbReference type="InterPro" id="IPR001876">
    <property type="entry name" value="Znf_RanBP2"/>
</dbReference>
<evidence type="ECO:0000256" key="2">
    <source>
        <dbReference type="ARBA" id="ARBA00022771"/>
    </source>
</evidence>
<evidence type="ECO:0000313" key="5">
    <source>
        <dbReference type="EMBL" id="AGV15924.1"/>
    </source>
</evidence>
<evidence type="ECO:0000256" key="3">
    <source>
        <dbReference type="ARBA" id="ARBA00022833"/>
    </source>
</evidence>
<evidence type="ECO:0000259" key="4">
    <source>
        <dbReference type="PROSITE" id="PS01358"/>
    </source>
</evidence>
<dbReference type="KEGG" id="vag:N646_0091"/>
<dbReference type="Proteomes" id="UP000016714">
    <property type="component" value="Chromosome 1"/>
</dbReference>
<dbReference type="GO" id="GO:0008270">
    <property type="term" value="F:zinc ion binding"/>
    <property type="evidence" value="ECO:0007669"/>
    <property type="project" value="UniProtKB-KW"/>
</dbReference>
<keyword evidence="1" id="KW-0479">Metal-binding</keyword>
<dbReference type="EMBL" id="CP006718">
    <property type="protein sequence ID" value="AGV15924.1"/>
    <property type="molecule type" value="Genomic_DNA"/>
</dbReference>
<accession>A0A2I3BYD9</accession>
<feature type="domain" description="RanBP2-type" evidence="4">
    <location>
        <begin position="84"/>
        <end position="103"/>
    </location>
</feature>